<dbReference type="GeneID" id="34585691"/>
<feature type="transmembrane region" description="Helical" evidence="2">
    <location>
        <begin position="34"/>
        <end position="52"/>
    </location>
</feature>
<organism evidence="3 4">
    <name type="scientific">Fonsecaea nubica</name>
    <dbReference type="NCBI Taxonomy" id="856822"/>
    <lineage>
        <taxon>Eukaryota</taxon>
        <taxon>Fungi</taxon>
        <taxon>Dikarya</taxon>
        <taxon>Ascomycota</taxon>
        <taxon>Pezizomycotina</taxon>
        <taxon>Eurotiomycetes</taxon>
        <taxon>Chaetothyriomycetidae</taxon>
        <taxon>Chaetothyriales</taxon>
        <taxon>Herpotrichiellaceae</taxon>
        <taxon>Fonsecaea</taxon>
    </lineage>
</organism>
<feature type="compositionally biased region" description="Low complexity" evidence="1">
    <location>
        <begin position="349"/>
        <end position="360"/>
    </location>
</feature>
<keyword evidence="4" id="KW-1185">Reference proteome</keyword>
<sequence>MTARYIPLNGLLNRDESSTPSPRTASGWRLPKRWISFLIVTFTLLTTIYLFLGNGPPISYTGSQQFNGLPSVPSISSTSSPSSSVSYLLGSDEDSTKLWFPPLHDEREFRPTVASYNAPLASLQRPRTPLFIAFTRNNAMLQQVVLSYIAAGWPREDIIVVDNAGTMDSNPRHLLTPKNPFYLDYDLFRNRYGVSILQTPTLLTFAQLQNFFLRVSMAHGWRYFFWSHMDVAVLSDEEAKPYKSFHARVLDVLSDLGVTALDTDMGTPRNGEKNWAIKYFTYDWLTLVNVEAWRQIGAWDTFIPYYATDCDAYSRIVLNGFTKDDVRTGRIFDLPEALQDPEAKFFPPASSSSSSQAADDSAPEGEPPGSRRYHLLVAELEKLERRKPENQRNNWQAALGEGGKGEPWTYDPDGFQKMWWATAEKGRDMYRMKWGTSECRLDEHGVKLDDAWQT</sequence>
<evidence type="ECO:0000313" key="4">
    <source>
        <dbReference type="Proteomes" id="UP000185904"/>
    </source>
</evidence>
<reference evidence="3 4" key="1">
    <citation type="submission" date="2016-03" db="EMBL/GenBank/DDBJ databases">
        <title>The draft genome sequence of Fonsecaea nubica causative agent of cutaneous subcutaneous infection in human host.</title>
        <authorList>
            <person name="Costa F."/>
            <person name="Sybren D.H."/>
            <person name="Raittz R.T."/>
            <person name="Weiss V.A."/>
            <person name="Leao A.C."/>
            <person name="Gomes R."/>
            <person name="De Souza E.M."/>
            <person name="Pedrosa F.O."/>
            <person name="Steffens M.B."/>
            <person name="Bombassaro A."/>
            <person name="Tadra-Sfeir M.Z."/>
            <person name="Moreno L.F."/>
            <person name="Najafzadeh M.J."/>
            <person name="Felipe M.S."/>
            <person name="Teixeira M."/>
            <person name="Sun J."/>
            <person name="Xi L."/>
            <person name="Castro M.A."/>
            <person name="Vicente V.A."/>
        </authorList>
    </citation>
    <scope>NUCLEOTIDE SEQUENCE [LARGE SCALE GENOMIC DNA]</scope>
    <source>
        <strain evidence="3 4">CBS 269.64</strain>
    </source>
</reference>
<feature type="region of interest" description="Disordered" evidence="1">
    <location>
        <begin position="342"/>
        <end position="370"/>
    </location>
</feature>
<dbReference type="Proteomes" id="UP000185904">
    <property type="component" value="Unassembled WGS sequence"/>
</dbReference>
<proteinExistence type="predicted"/>
<evidence type="ECO:0000256" key="1">
    <source>
        <dbReference type="SAM" id="MobiDB-lite"/>
    </source>
</evidence>
<dbReference type="EMBL" id="LVCJ01000009">
    <property type="protein sequence ID" value="OAL38617.1"/>
    <property type="molecule type" value="Genomic_DNA"/>
</dbReference>
<protein>
    <submittedName>
        <fullName evidence="3">Uncharacterized protein</fullName>
    </submittedName>
</protein>
<evidence type="ECO:0000256" key="2">
    <source>
        <dbReference type="SAM" id="Phobius"/>
    </source>
</evidence>
<keyword evidence="2" id="KW-1133">Transmembrane helix</keyword>
<dbReference type="AlphaFoldDB" id="A0A178DAD7"/>
<name>A0A178DAD7_9EURO</name>
<keyword evidence="2" id="KW-0812">Transmembrane</keyword>
<keyword evidence="2" id="KW-0472">Membrane</keyword>
<dbReference type="RefSeq" id="XP_022503629.1">
    <property type="nucleotide sequence ID" value="XM_022640572.1"/>
</dbReference>
<accession>A0A178DAD7</accession>
<comment type="caution">
    <text evidence="3">The sequence shown here is derived from an EMBL/GenBank/DDBJ whole genome shotgun (WGS) entry which is preliminary data.</text>
</comment>
<gene>
    <name evidence="3" type="ORF">AYO20_02267</name>
</gene>
<dbReference type="OrthoDB" id="3527108at2759"/>
<evidence type="ECO:0000313" key="3">
    <source>
        <dbReference type="EMBL" id="OAL38617.1"/>
    </source>
</evidence>